<accession>A0A1V9ZPN5</accession>
<dbReference type="InterPro" id="IPR058771">
    <property type="entry name" value="PWI_CCDC43"/>
</dbReference>
<evidence type="ECO:0000313" key="6">
    <source>
        <dbReference type="EMBL" id="OQR99965.1"/>
    </source>
</evidence>
<feature type="domain" description="CCDC43 PWI-like" evidence="5">
    <location>
        <begin position="2"/>
        <end position="71"/>
    </location>
</feature>
<comment type="similarity">
    <text evidence="1">Belongs to the CCDC43 family.</text>
</comment>
<reference evidence="6 7" key="1">
    <citation type="journal article" date="2014" name="Genome Biol. Evol.">
        <title>The secreted proteins of Achlya hypogyna and Thraustotheca clavata identify the ancestral oomycete secretome and reveal gene acquisitions by horizontal gene transfer.</title>
        <authorList>
            <person name="Misner I."/>
            <person name="Blouin N."/>
            <person name="Leonard G."/>
            <person name="Richards T.A."/>
            <person name="Lane C.E."/>
        </authorList>
    </citation>
    <scope>NUCLEOTIDE SEQUENCE [LARGE SCALE GENOMIC DNA]</scope>
    <source>
        <strain evidence="6 7">ATCC 48635</strain>
    </source>
</reference>
<keyword evidence="7" id="KW-1185">Reference proteome</keyword>
<dbReference type="AlphaFoldDB" id="A0A1V9ZPN5"/>
<feature type="compositionally biased region" description="Polar residues" evidence="4">
    <location>
        <begin position="163"/>
        <end position="176"/>
    </location>
</feature>
<evidence type="ECO:0000259" key="5">
    <source>
        <dbReference type="Pfam" id="PF26091"/>
    </source>
</evidence>
<feature type="coiled-coil region" evidence="3">
    <location>
        <begin position="90"/>
        <end position="126"/>
    </location>
</feature>
<feature type="compositionally biased region" description="Basic residues" evidence="4">
    <location>
        <begin position="204"/>
        <end position="216"/>
    </location>
</feature>
<organism evidence="6 7">
    <name type="scientific">Achlya hypogyna</name>
    <name type="common">Oomycete</name>
    <name type="synonym">Protoachlya hypogyna</name>
    <dbReference type="NCBI Taxonomy" id="1202772"/>
    <lineage>
        <taxon>Eukaryota</taxon>
        <taxon>Sar</taxon>
        <taxon>Stramenopiles</taxon>
        <taxon>Oomycota</taxon>
        <taxon>Saprolegniomycetes</taxon>
        <taxon>Saprolegniales</taxon>
        <taxon>Achlyaceae</taxon>
        <taxon>Achlya</taxon>
    </lineage>
</organism>
<evidence type="ECO:0000256" key="4">
    <source>
        <dbReference type="SAM" id="MobiDB-lite"/>
    </source>
</evidence>
<dbReference type="InterPro" id="IPR037666">
    <property type="entry name" value="CCDC43"/>
</dbReference>
<evidence type="ECO:0000256" key="1">
    <source>
        <dbReference type="ARBA" id="ARBA00005305"/>
    </source>
</evidence>
<gene>
    <name evidence="6" type="ORF">ACHHYP_03778</name>
</gene>
<evidence type="ECO:0000256" key="3">
    <source>
        <dbReference type="SAM" id="Coils"/>
    </source>
</evidence>
<dbReference type="OrthoDB" id="77427at2759"/>
<dbReference type="Pfam" id="PF26091">
    <property type="entry name" value="PWI_CCDC43"/>
    <property type="match status" value="1"/>
</dbReference>
<dbReference type="PANTHER" id="PTHR31684">
    <property type="entry name" value="COILED-COIL DOMAIN-CONTAINING PROTEIN 43"/>
    <property type="match status" value="1"/>
</dbReference>
<evidence type="ECO:0000313" key="7">
    <source>
        <dbReference type="Proteomes" id="UP000243579"/>
    </source>
</evidence>
<evidence type="ECO:0000256" key="2">
    <source>
        <dbReference type="ARBA" id="ARBA00023054"/>
    </source>
</evidence>
<name>A0A1V9ZPN5_ACHHY</name>
<keyword evidence="2 3" id="KW-0175">Coiled coil</keyword>
<dbReference type="Proteomes" id="UP000243579">
    <property type="component" value="Unassembled WGS sequence"/>
</dbReference>
<comment type="caution">
    <text evidence="6">The sequence shown here is derived from an EMBL/GenBank/DDBJ whole genome shotgun (WGS) entry which is preliminary data.</text>
</comment>
<dbReference type="EMBL" id="JNBR01000033">
    <property type="protein sequence ID" value="OQR99965.1"/>
    <property type="molecule type" value="Genomic_DNA"/>
</dbReference>
<sequence length="670" mass="75478">MTFDDWLCKRLNDLAIDGEVYGEYVRGIVADQDSDLDERCGMAVDVLRAVVEDDTVLDGLADQLKAKWLEQEDAAAKQVAASLELEKLRIEEKKQAELKLVEENERKEAEKALARQNMTREEILQREKILNEYGAADSSFMDEDGNVIIREAKARGVSEDSGPVNTNKSQAQAHQQNLRDKMKKEHEQKVKRDKELLEADRLRKEKAKRRTQKREKQRGAGFTDLCFKVGIRKPVAVPPQRAMAQPKAKQKATFVLLLRDALATVGIEYLTLEDIRRSKSSVGGGDDFDEAHALLCIPLWRALHDLCMVILADFQVDPLTMAAESQALFDEPDGFDLCVEVARHYLYEWGFLCHEFYSLESPLTLPGPVLLSALVYLFGISNFFSRQAEAILRIQLGNDHVRLPPYPLEPPVDPEDVGRAFTTALARRRPSSAQTPTLESTVHAIHAAYGKLQALLKEFRSLQQAHSKYLERIRQTQLHQLGHGKVLLDDEAIAEAVLTPYCLWLLRNPDELGVHTEALERRLQNYAQEKLFYQWAVAAVVNGLKSFPRAERQEAATGDFAAVVAAASDANEALRARLSLFKSVTAHWKAISGKEKAKFKAKMESATVKMTEELPVIDLLFTPVKPNPFKIAPPPPSPYKVTSEVPKRYLQEEVARLVGLIETKLRVKLV</sequence>
<dbReference type="PANTHER" id="PTHR31684:SF2">
    <property type="entry name" value="COILED-COIL DOMAIN-CONTAINING PROTEIN 43"/>
    <property type="match status" value="1"/>
</dbReference>
<proteinExistence type="inferred from homology"/>
<protein>
    <recommendedName>
        <fullName evidence="5">CCDC43 PWI-like domain-containing protein</fullName>
    </recommendedName>
</protein>
<feature type="region of interest" description="Disordered" evidence="4">
    <location>
        <begin position="156"/>
        <end position="217"/>
    </location>
</feature>
<feature type="compositionally biased region" description="Basic and acidic residues" evidence="4">
    <location>
        <begin position="177"/>
        <end position="203"/>
    </location>
</feature>